<reference evidence="1 2" key="1">
    <citation type="submission" date="2012-05" db="EMBL/GenBank/DDBJ databases">
        <title>Complete genome sequence of a Streptococcus dysgalactiae subsp. equisimilis strain possessing Lancefield's group A antigen.</title>
        <authorList>
            <person name="Luetticken R."/>
            <person name="Bruellhoff K."/>
            <person name="Van der Linden M."/>
            <person name="Peltroche-Llacsahuanga H."/>
            <person name="Blom J."/>
            <person name="Weber-Lehmann J."/>
            <person name="Ferretti J.J."/>
            <person name="McShan W.M."/>
        </authorList>
    </citation>
    <scope>NUCLEOTIDE SEQUENCE [LARGE SCALE GENOMIC DNA]</scope>
    <source>
        <strain evidence="1 2">AC-2713</strain>
    </source>
</reference>
<organism evidence="1 2">
    <name type="scientific">Streptococcus dysgalactiae subsp. equisimilis AC-2713</name>
    <dbReference type="NCBI Taxonomy" id="759913"/>
    <lineage>
        <taxon>Bacteria</taxon>
        <taxon>Bacillati</taxon>
        <taxon>Bacillota</taxon>
        <taxon>Bacilli</taxon>
        <taxon>Lactobacillales</taxon>
        <taxon>Streptococcaceae</taxon>
        <taxon>Streptococcus</taxon>
    </lineage>
</organism>
<dbReference type="KEGG" id="sdc:SDSE_0526"/>
<dbReference type="EMBL" id="HE858529">
    <property type="protein sequence ID" value="CCI62024.1"/>
    <property type="molecule type" value="Genomic_DNA"/>
</dbReference>
<gene>
    <name evidence="1" type="ORF">SDSE_0526</name>
</gene>
<accession>A0AB33R526</accession>
<sequence length="62" mass="6927">MTTTSTADKGILSAVFLMGSLEVDKEKSILKPTLIPKICYNVSNKDERKRDSICKSILLILR</sequence>
<name>A0AB33R526_STREQ</name>
<evidence type="ECO:0000313" key="1">
    <source>
        <dbReference type="EMBL" id="CCI62024.1"/>
    </source>
</evidence>
<evidence type="ECO:0000313" key="2">
    <source>
        <dbReference type="Proteomes" id="UP000009215"/>
    </source>
</evidence>
<dbReference type="Proteomes" id="UP000009215">
    <property type="component" value="Chromosome"/>
</dbReference>
<protein>
    <submittedName>
        <fullName evidence="1">Uncharacterized protein</fullName>
    </submittedName>
</protein>
<dbReference type="AlphaFoldDB" id="A0AB33R526"/>
<proteinExistence type="predicted"/>